<dbReference type="EMBL" id="LAZR01040411">
    <property type="protein sequence ID" value="KKL14557.1"/>
    <property type="molecule type" value="Genomic_DNA"/>
</dbReference>
<feature type="non-terminal residue" evidence="2">
    <location>
        <position position="183"/>
    </location>
</feature>
<evidence type="ECO:0000313" key="2">
    <source>
        <dbReference type="EMBL" id="KKL14557.1"/>
    </source>
</evidence>
<accession>A0A0F9BL63</accession>
<feature type="transmembrane region" description="Helical" evidence="1">
    <location>
        <begin position="22"/>
        <end position="43"/>
    </location>
</feature>
<comment type="caution">
    <text evidence="2">The sequence shown here is derived from an EMBL/GenBank/DDBJ whole genome shotgun (WGS) entry which is preliminary data.</text>
</comment>
<sequence length="183" mass="20914">MEHFLKGRLDIAKALLSDVPGAAYADVVLIVTAVLSACASLRWPSRRKDKKRFVELLVRHSPEDFHTSWVSIPALISKGIISEEETLYRNGNSTRIFCGEEIDLCFNKACVQYPNIKSKQLRKHCYASLIYEWLRCGYAHEYCLQGNATHVPASRKEARVSYIGRLTGENCKTKRMLSFHIDY</sequence>
<gene>
    <name evidence="2" type="ORF">LCGC14_2514450</name>
</gene>
<keyword evidence="1" id="KW-0812">Transmembrane</keyword>
<name>A0A0F9BL63_9ZZZZ</name>
<organism evidence="2">
    <name type="scientific">marine sediment metagenome</name>
    <dbReference type="NCBI Taxonomy" id="412755"/>
    <lineage>
        <taxon>unclassified sequences</taxon>
        <taxon>metagenomes</taxon>
        <taxon>ecological metagenomes</taxon>
    </lineage>
</organism>
<keyword evidence="1" id="KW-1133">Transmembrane helix</keyword>
<protein>
    <submittedName>
        <fullName evidence="2">Uncharacterized protein</fullName>
    </submittedName>
</protein>
<reference evidence="2" key="1">
    <citation type="journal article" date="2015" name="Nature">
        <title>Complex archaea that bridge the gap between prokaryotes and eukaryotes.</title>
        <authorList>
            <person name="Spang A."/>
            <person name="Saw J.H."/>
            <person name="Jorgensen S.L."/>
            <person name="Zaremba-Niedzwiedzka K."/>
            <person name="Martijn J."/>
            <person name="Lind A.E."/>
            <person name="van Eijk R."/>
            <person name="Schleper C."/>
            <person name="Guy L."/>
            <person name="Ettema T.J."/>
        </authorList>
    </citation>
    <scope>NUCLEOTIDE SEQUENCE</scope>
</reference>
<proteinExistence type="predicted"/>
<dbReference type="AlphaFoldDB" id="A0A0F9BL63"/>
<keyword evidence="1" id="KW-0472">Membrane</keyword>
<evidence type="ECO:0000256" key="1">
    <source>
        <dbReference type="SAM" id="Phobius"/>
    </source>
</evidence>